<feature type="transmembrane region" description="Helical" evidence="5">
    <location>
        <begin position="54"/>
        <end position="75"/>
    </location>
</feature>
<organism evidence="7 8">
    <name type="scientific">Rhodovulum sulfidophilum</name>
    <name type="common">Rhodobacter sulfidophilus</name>
    <dbReference type="NCBI Taxonomy" id="35806"/>
    <lineage>
        <taxon>Bacteria</taxon>
        <taxon>Pseudomonadati</taxon>
        <taxon>Pseudomonadota</taxon>
        <taxon>Alphaproteobacteria</taxon>
        <taxon>Rhodobacterales</taxon>
        <taxon>Paracoccaceae</taxon>
        <taxon>Rhodovulum</taxon>
    </lineage>
</organism>
<feature type="transmembrane region" description="Helical" evidence="5">
    <location>
        <begin position="270"/>
        <end position="290"/>
    </location>
</feature>
<name>A0ABS1RUC7_RHOSU</name>
<feature type="transmembrane region" description="Helical" evidence="5">
    <location>
        <begin position="119"/>
        <end position="138"/>
    </location>
</feature>
<dbReference type="PANTHER" id="PTHR42718:SF39">
    <property type="entry name" value="ACTINORHODIN TRANSPORTER-RELATED"/>
    <property type="match status" value="1"/>
</dbReference>
<feature type="transmembrane region" description="Helical" evidence="5">
    <location>
        <begin position="144"/>
        <end position="165"/>
    </location>
</feature>
<keyword evidence="2 5" id="KW-0812">Transmembrane</keyword>
<comment type="caution">
    <text evidence="7">The sequence shown here is derived from an EMBL/GenBank/DDBJ whole genome shotgun (WGS) entry which is preliminary data.</text>
</comment>
<dbReference type="Proteomes" id="UP000604473">
    <property type="component" value="Unassembled WGS sequence"/>
</dbReference>
<feature type="transmembrane region" description="Helical" evidence="5">
    <location>
        <begin position="239"/>
        <end position="258"/>
    </location>
</feature>
<dbReference type="SUPFAM" id="SSF103473">
    <property type="entry name" value="MFS general substrate transporter"/>
    <property type="match status" value="2"/>
</dbReference>
<evidence type="ECO:0000256" key="5">
    <source>
        <dbReference type="SAM" id="Phobius"/>
    </source>
</evidence>
<dbReference type="InterPro" id="IPR011701">
    <property type="entry name" value="MFS"/>
</dbReference>
<evidence type="ECO:0000256" key="1">
    <source>
        <dbReference type="ARBA" id="ARBA00004141"/>
    </source>
</evidence>
<sequence>MSGARKPCRHGSSSNRITSPIVTSYGMSDRLHDVAEGAVTMTVPARRTLGATPLFALLLGGFITIFDLFVVNVALPSIRADLRASLAGIGWVLAGYELAFGVTLIAGGRLGDRYGRRKVFMLGMAGFTLASVLCGLAVTTQSLIVARLLQGATAGIMFPQIYAMLRVLLDAEGRRRAFGLLGMALGFAAIAGQVLGGWIVTADIADLGWRMIFLINLPVGIIGLLCARRLPETGQADAARTDWAGTLLATIALILLLFPLLEGAHSGWPFWTWGSFIASAAALTLFVAWERRGEVQGGTPAVDPALFTNRSFAAGSIIVLLVYSTSTSFFLGFALLVQEGLGLSAFAAGTLFAPASVAFIAASMTAPRMVARFGDRAIAGGAGIYLFGTAAVALTALSGAHEAWLIPSLILFGFGQGLSMTPLLNFVLGFTAEREAGMAGGIISTMQQLGGAIGVAMISILFGQILGEAGYARAFAGGLTYNIAALLFSALGISLLIRREAREAREA</sequence>
<dbReference type="CDD" id="cd17321">
    <property type="entry name" value="MFS_MMR_MDR_like"/>
    <property type="match status" value="1"/>
</dbReference>
<dbReference type="InterPro" id="IPR020846">
    <property type="entry name" value="MFS_dom"/>
</dbReference>
<feature type="transmembrane region" description="Helical" evidence="5">
    <location>
        <begin position="404"/>
        <end position="428"/>
    </location>
</feature>
<feature type="transmembrane region" description="Helical" evidence="5">
    <location>
        <begin position="87"/>
        <end position="107"/>
    </location>
</feature>
<accession>A0ABS1RUC7</accession>
<dbReference type="InterPro" id="IPR036259">
    <property type="entry name" value="MFS_trans_sf"/>
</dbReference>
<evidence type="ECO:0000259" key="6">
    <source>
        <dbReference type="PROSITE" id="PS50850"/>
    </source>
</evidence>
<dbReference type="PROSITE" id="PS50850">
    <property type="entry name" value="MFS"/>
    <property type="match status" value="1"/>
</dbReference>
<feature type="transmembrane region" description="Helical" evidence="5">
    <location>
        <begin position="377"/>
        <end position="398"/>
    </location>
</feature>
<feature type="transmembrane region" description="Helical" evidence="5">
    <location>
        <begin position="311"/>
        <end position="337"/>
    </location>
</feature>
<evidence type="ECO:0000313" key="8">
    <source>
        <dbReference type="Proteomes" id="UP000604473"/>
    </source>
</evidence>
<evidence type="ECO:0000256" key="3">
    <source>
        <dbReference type="ARBA" id="ARBA00022989"/>
    </source>
</evidence>
<dbReference type="EMBL" id="JAESJJ010000016">
    <property type="protein sequence ID" value="MBL3609656.1"/>
    <property type="molecule type" value="Genomic_DNA"/>
</dbReference>
<keyword evidence="3 5" id="KW-1133">Transmembrane helix</keyword>
<evidence type="ECO:0000313" key="7">
    <source>
        <dbReference type="EMBL" id="MBL3609656.1"/>
    </source>
</evidence>
<evidence type="ECO:0000256" key="2">
    <source>
        <dbReference type="ARBA" id="ARBA00022692"/>
    </source>
</evidence>
<reference evidence="7 8" key="1">
    <citation type="submission" date="2021-01" db="EMBL/GenBank/DDBJ databases">
        <title>Draft genomes of Rhodovulum sulfidophilum.</title>
        <authorList>
            <person name="Guzman M.S."/>
        </authorList>
    </citation>
    <scope>NUCLEOTIDE SEQUENCE [LARGE SCALE GENOMIC DNA]</scope>
    <source>
        <strain evidence="7 8">AB35</strain>
    </source>
</reference>
<feature type="transmembrane region" description="Helical" evidence="5">
    <location>
        <begin position="479"/>
        <end position="497"/>
    </location>
</feature>
<dbReference type="PANTHER" id="PTHR42718">
    <property type="entry name" value="MAJOR FACILITATOR SUPERFAMILY MULTIDRUG TRANSPORTER MFSC"/>
    <property type="match status" value="1"/>
</dbReference>
<feature type="domain" description="Major facilitator superfamily (MFS) profile" evidence="6">
    <location>
        <begin position="53"/>
        <end position="502"/>
    </location>
</feature>
<keyword evidence="4 5" id="KW-0472">Membrane</keyword>
<comment type="subcellular location">
    <subcellularLocation>
        <location evidence="1">Membrane</location>
        <topology evidence="1">Multi-pass membrane protein</topology>
    </subcellularLocation>
</comment>
<keyword evidence="8" id="KW-1185">Reference proteome</keyword>
<dbReference type="Gene3D" id="1.20.1250.20">
    <property type="entry name" value="MFS general substrate transporter like domains"/>
    <property type="match status" value="1"/>
</dbReference>
<evidence type="ECO:0000256" key="4">
    <source>
        <dbReference type="ARBA" id="ARBA00023136"/>
    </source>
</evidence>
<feature type="transmembrane region" description="Helical" evidence="5">
    <location>
        <begin position="177"/>
        <end position="201"/>
    </location>
</feature>
<gene>
    <name evidence="7" type="ORF">JMM60_12725</name>
</gene>
<dbReference type="Gene3D" id="1.20.1720.10">
    <property type="entry name" value="Multidrug resistance protein D"/>
    <property type="match status" value="1"/>
</dbReference>
<feature type="transmembrane region" description="Helical" evidence="5">
    <location>
        <begin position="449"/>
        <end position="467"/>
    </location>
</feature>
<feature type="transmembrane region" description="Helical" evidence="5">
    <location>
        <begin position="207"/>
        <end position="227"/>
    </location>
</feature>
<feature type="transmembrane region" description="Helical" evidence="5">
    <location>
        <begin position="343"/>
        <end position="365"/>
    </location>
</feature>
<dbReference type="Pfam" id="PF07690">
    <property type="entry name" value="MFS_1"/>
    <property type="match status" value="1"/>
</dbReference>
<proteinExistence type="predicted"/>
<protein>
    <submittedName>
        <fullName evidence="7">MFS transporter</fullName>
    </submittedName>
</protein>